<accession>A0A1A9ZN94</accession>
<evidence type="ECO:0000313" key="3">
    <source>
        <dbReference type="Proteomes" id="UP000092445"/>
    </source>
</evidence>
<dbReference type="EnsemblMetazoa" id="GPAI019936-RA">
    <property type="protein sequence ID" value="GPAI019936-PA"/>
    <property type="gene ID" value="GPAI019936"/>
</dbReference>
<evidence type="ECO:0000313" key="2">
    <source>
        <dbReference type="EnsemblMetazoa" id="GPAI019936-PA"/>
    </source>
</evidence>
<reference evidence="2" key="2">
    <citation type="submission" date="2020-05" db="UniProtKB">
        <authorList>
            <consortium name="EnsemblMetazoa"/>
        </authorList>
    </citation>
    <scope>IDENTIFICATION</scope>
    <source>
        <strain evidence="2">IAEA</strain>
    </source>
</reference>
<reference evidence="3" key="1">
    <citation type="submission" date="2014-03" db="EMBL/GenBank/DDBJ databases">
        <authorList>
            <person name="Aksoy S."/>
            <person name="Warren W."/>
            <person name="Wilson R.K."/>
        </authorList>
    </citation>
    <scope>NUCLEOTIDE SEQUENCE [LARGE SCALE GENOMIC DNA]</scope>
    <source>
        <strain evidence="3">IAEA</strain>
    </source>
</reference>
<feature type="region of interest" description="Disordered" evidence="1">
    <location>
        <begin position="38"/>
        <end position="59"/>
    </location>
</feature>
<dbReference type="VEuPathDB" id="VectorBase:GPAI019936"/>
<proteinExistence type="predicted"/>
<organism evidence="2 3">
    <name type="scientific">Glossina pallidipes</name>
    <name type="common">Tsetse fly</name>
    <dbReference type="NCBI Taxonomy" id="7398"/>
    <lineage>
        <taxon>Eukaryota</taxon>
        <taxon>Metazoa</taxon>
        <taxon>Ecdysozoa</taxon>
        <taxon>Arthropoda</taxon>
        <taxon>Hexapoda</taxon>
        <taxon>Insecta</taxon>
        <taxon>Pterygota</taxon>
        <taxon>Neoptera</taxon>
        <taxon>Endopterygota</taxon>
        <taxon>Diptera</taxon>
        <taxon>Brachycera</taxon>
        <taxon>Muscomorpha</taxon>
        <taxon>Hippoboscoidea</taxon>
        <taxon>Glossinidae</taxon>
        <taxon>Glossina</taxon>
    </lineage>
</organism>
<dbReference type="AlphaFoldDB" id="A0A1A9ZN94"/>
<feature type="compositionally biased region" description="Basic and acidic residues" evidence="1">
    <location>
        <begin position="38"/>
        <end position="47"/>
    </location>
</feature>
<dbReference type="Proteomes" id="UP000092445">
    <property type="component" value="Unassembled WGS sequence"/>
</dbReference>
<name>A0A1A9ZN94_GLOPL</name>
<protein>
    <submittedName>
        <fullName evidence="2">Uncharacterized protein</fullName>
    </submittedName>
</protein>
<keyword evidence="3" id="KW-1185">Reference proteome</keyword>
<evidence type="ECO:0000256" key="1">
    <source>
        <dbReference type="SAM" id="MobiDB-lite"/>
    </source>
</evidence>
<sequence length="76" mass="8883">MTALPLLQHLTRRPYLHRYSENFVNNRFCDIKTTADLKSRQRTDRSHHLSSKKGSRTSNCGNRLEFAVLSFIHNVP</sequence>